<protein>
    <submittedName>
        <fullName evidence="2">Alpha/beta hydrolase</fullName>
    </submittedName>
</protein>
<accession>A0ABS7U9Q1</accession>
<feature type="domain" description="AB hydrolase-1" evidence="1">
    <location>
        <begin position="27"/>
        <end position="280"/>
    </location>
</feature>
<dbReference type="RefSeq" id="WP_224122079.1">
    <property type="nucleotide sequence ID" value="NZ_JAIQZJ010000002.1"/>
</dbReference>
<evidence type="ECO:0000313" key="3">
    <source>
        <dbReference type="Proteomes" id="UP000780875"/>
    </source>
</evidence>
<reference evidence="2 3" key="1">
    <citation type="submission" date="2021-09" db="EMBL/GenBank/DDBJ databases">
        <title>Whole genome sequence of Nocardioides sp. GBK3QG-3.</title>
        <authorList>
            <person name="Tuo L."/>
        </authorList>
    </citation>
    <scope>NUCLEOTIDE SEQUENCE [LARGE SCALE GENOMIC DNA]</scope>
    <source>
        <strain evidence="2 3">GBK3QG-3</strain>
    </source>
</reference>
<dbReference type="InterPro" id="IPR029058">
    <property type="entry name" value="AB_hydrolase_fold"/>
</dbReference>
<comment type="caution">
    <text evidence="2">The sequence shown here is derived from an EMBL/GenBank/DDBJ whole genome shotgun (WGS) entry which is preliminary data.</text>
</comment>
<dbReference type="Gene3D" id="3.40.50.1820">
    <property type="entry name" value="alpha/beta hydrolase"/>
    <property type="match status" value="1"/>
</dbReference>
<dbReference type="InterPro" id="IPR000073">
    <property type="entry name" value="AB_hydrolase_1"/>
</dbReference>
<keyword evidence="3" id="KW-1185">Reference proteome</keyword>
<name>A0ABS7U9Q1_9ACTN</name>
<dbReference type="GO" id="GO:0016787">
    <property type="term" value="F:hydrolase activity"/>
    <property type="evidence" value="ECO:0007669"/>
    <property type="project" value="UniProtKB-KW"/>
</dbReference>
<keyword evidence="2" id="KW-0378">Hydrolase</keyword>
<dbReference type="Proteomes" id="UP000780875">
    <property type="component" value="Unassembled WGS sequence"/>
</dbReference>
<dbReference type="Pfam" id="PF00561">
    <property type="entry name" value="Abhydrolase_1"/>
    <property type="match status" value="1"/>
</dbReference>
<dbReference type="SUPFAM" id="SSF53474">
    <property type="entry name" value="alpha/beta-Hydrolases"/>
    <property type="match status" value="1"/>
</dbReference>
<dbReference type="PANTHER" id="PTHR43433">
    <property type="entry name" value="HYDROLASE, ALPHA/BETA FOLD FAMILY PROTEIN"/>
    <property type="match status" value="1"/>
</dbReference>
<gene>
    <name evidence="2" type="ORF">K8U61_05975</name>
</gene>
<sequence>MSEVLEIPAPGHRTLEVLVSGDPIGLPLLYHAGSPSAVVDFPPLQDAAERAGMRLITHSRAGYGGSSPKPMPTTGPLIVDDLGDLTAILDHFDIGAFVTLGWAGGGPRALLCAATMADRCLSASTVASVAPVDGAGLDWVAGMVPANVAELAAAAQGARAYAAYLAREFAPFLDATAEMVAESMYGAVTAVDRPMVTPEYAAFLAATFRRSAIQGVTGARDDGLAIMSRWGFDLDEIAVPVSIWHGVADAMVPFAHGAWLADHVPGARHHLLPDDGHLTMLGRLDEILADLRDLAGLR</sequence>
<dbReference type="InterPro" id="IPR050471">
    <property type="entry name" value="AB_hydrolase"/>
</dbReference>
<organism evidence="2 3">
    <name type="scientific">Nocardioides mangrovi</name>
    <dbReference type="NCBI Taxonomy" id="2874580"/>
    <lineage>
        <taxon>Bacteria</taxon>
        <taxon>Bacillati</taxon>
        <taxon>Actinomycetota</taxon>
        <taxon>Actinomycetes</taxon>
        <taxon>Propionibacteriales</taxon>
        <taxon>Nocardioidaceae</taxon>
        <taxon>Nocardioides</taxon>
    </lineage>
</organism>
<proteinExistence type="predicted"/>
<evidence type="ECO:0000259" key="1">
    <source>
        <dbReference type="Pfam" id="PF00561"/>
    </source>
</evidence>
<evidence type="ECO:0000313" key="2">
    <source>
        <dbReference type="EMBL" id="MBZ5737703.1"/>
    </source>
</evidence>
<dbReference type="PANTHER" id="PTHR43433:SF5">
    <property type="entry name" value="AB HYDROLASE-1 DOMAIN-CONTAINING PROTEIN"/>
    <property type="match status" value="1"/>
</dbReference>
<dbReference type="EMBL" id="JAIQZJ010000002">
    <property type="protein sequence ID" value="MBZ5737703.1"/>
    <property type="molecule type" value="Genomic_DNA"/>
</dbReference>